<proteinExistence type="predicted"/>
<keyword evidence="4" id="KW-1185">Reference proteome</keyword>
<accession>C8W5I5</accession>
<feature type="region of interest" description="Disordered" evidence="1">
    <location>
        <begin position="159"/>
        <end position="196"/>
    </location>
</feature>
<organism evidence="3 4">
    <name type="scientific">Desulfofarcimen acetoxidans (strain ATCC 49208 / DSM 771 / KCTC 5769 / VKM B-1644 / 5575)</name>
    <name type="common">Desulfotomaculum acetoxidans</name>
    <dbReference type="NCBI Taxonomy" id="485916"/>
    <lineage>
        <taxon>Bacteria</taxon>
        <taxon>Bacillati</taxon>
        <taxon>Bacillota</taxon>
        <taxon>Clostridia</taxon>
        <taxon>Eubacteriales</taxon>
        <taxon>Peptococcaceae</taxon>
        <taxon>Desulfofarcimen</taxon>
    </lineage>
</organism>
<reference evidence="3 4" key="1">
    <citation type="journal article" date="2009" name="Stand. Genomic Sci.">
        <title>Complete genome sequence of Desulfotomaculum acetoxidans type strain (5575).</title>
        <authorList>
            <person name="Spring S."/>
            <person name="Lapidus A."/>
            <person name="Schroder M."/>
            <person name="Gleim D."/>
            <person name="Sims D."/>
            <person name="Meincke L."/>
            <person name="Glavina Del Rio T."/>
            <person name="Tice H."/>
            <person name="Copeland A."/>
            <person name="Cheng J.F."/>
            <person name="Lucas S."/>
            <person name="Chen F."/>
            <person name="Nolan M."/>
            <person name="Bruce D."/>
            <person name="Goodwin L."/>
            <person name="Pitluck S."/>
            <person name="Ivanova N."/>
            <person name="Mavromatis K."/>
            <person name="Mikhailova N."/>
            <person name="Pati A."/>
            <person name="Chen A."/>
            <person name="Palaniappan K."/>
            <person name="Land M."/>
            <person name="Hauser L."/>
            <person name="Chang Y.J."/>
            <person name="Jeffries C.D."/>
            <person name="Chain P."/>
            <person name="Saunders E."/>
            <person name="Brettin T."/>
            <person name="Detter J.C."/>
            <person name="Goker M."/>
            <person name="Bristow J."/>
            <person name="Eisen J.A."/>
            <person name="Markowitz V."/>
            <person name="Hugenholtz P."/>
            <person name="Kyrpides N.C."/>
            <person name="Klenk H.P."/>
            <person name="Han C."/>
        </authorList>
    </citation>
    <scope>NUCLEOTIDE SEQUENCE [LARGE SCALE GENOMIC DNA]</scope>
    <source>
        <strain evidence="4">ATCC 49208 / DSM 771 / VKM B-1644</strain>
    </source>
</reference>
<dbReference type="RefSeq" id="WP_015758677.1">
    <property type="nucleotide sequence ID" value="NC_013216.1"/>
</dbReference>
<dbReference type="KEGG" id="dae:Dtox_3250"/>
<evidence type="ECO:0000256" key="1">
    <source>
        <dbReference type="SAM" id="MobiDB-lite"/>
    </source>
</evidence>
<keyword evidence="2" id="KW-1133">Transmembrane helix</keyword>
<evidence type="ECO:0000313" key="4">
    <source>
        <dbReference type="Proteomes" id="UP000002217"/>
    </source>
</evidence>
<feature type="compositionally biased region" description="Polar residues" evidence="1">
    <location>
        <begin position="160"/>
        <end position="188"/>
    </location>
</feature>
<sequence length="196" mass="20939">MKFLKKEIDKEILLKYVTENKKKLLTGVGIVVVLIFALIFVKVKFYGEPSQNTPVTGINPKDVSLDKMYNYLPASKRTIKEQSQGEDPFSGGMTLQGIISGGEGGDLAIIQSGGAVYIVSKGMSVADVWQVREINKSTVTLSGGGKTIRLKFGSRVMVPQESSAQKTTGENASQAGSGTSDKQNTNSAEEGGSNVK</sequence>
<dbReference type="STRING" id="485916.Dtox_3250"/>
<keyword evidence="2" id="KW-0472">Membrane</keyword>
<keyword evidence="2" id="KW-0812">Transmembrane</keyword>
<dbReference type="Proteomes" id="UP000002217">
    <property type="component" value="Chromosome"/>
</dbReference>
<protein>
    <recommendedName>
        <fullName evidence="5">Type II secretion system protein GspC N-terminal domain-containing protein</fullName>
    </recommendedName>
</protein>
<dbReference type="EMBL" id="CP001720">
    <property type="protein sequence ID" value="ACV63985.1"/>
    <property type="molecule type" value="Genomic_DNA"/>
</dbReference>
<evidence type="ECO:0008006" key="5">
    <source>
        <dbReference type="Google" id="ProtNLM"/>
    </source>
</evidence>
<dbReference type="OrthoDB" id="1787373at2"/>
<dbReference type="AlphaFoldDB" id="C8W5I5"/>
<evidence type="ECO:0000313" key="3">
    <source>
        <dbReference type="EMBL" id="ACV63985.1"/>
    </source>
</evidence>
<name>C8W5I5_DESAS</name>
<evidence type="ECO:0000256" key="2">
    <source>
        <dbReference type="SAM" id="Phobius"/>
    </source>
</evidence>
<gene>
    <name evidence="3" type="ordered locus">Dtox_3250</name>
</gene>
<feature type="transmembrane region" description="Helical" evidence="2">
    <location>
        <begin position="24"/>
        <end position="41"/>
    </location>
</feature>
<dbReference type="HOGENOM" id="CLU_1388283_0_0_9"/>